<evidence type="ECO:0000313" key="4">
    <source>
        <dbReference type="Proteomes" id="UP000077852"/>
    </source>
</evidence>
<gene>
    <name evidence="3" type="ORF">A3K87_11840</name>
</gene>
<organism evidence="3 4">
    <name type="scientific">Variovorax paradoxus</name>
    <dbReference type="NCBI Taxonomy" id="34073"/>
    <lineage>
        <taxon>Bacteria</taxon>
        <taxon>Pseudomonadati</taxon>
        <taxon>Pseudomonadota</taxon>
        <taxon>Betaproteobacteria</taxon>
        <taxon>Burkholderiales</taxon>
        <taxon>Comamonadaceae</taxon>
        <taxon>Variovorax</taxon>
    </lineage>
</organism>
<protein>
    <submittedName>
        <fullName evidence="3">Uncharacterized protein</fullName>
    </submittedName>
</protein>
<evidence type="ECO:0000256" key="2">
    <source>
        <dbReference type="SAM" id="Phobius"/>
    </source>
</evidence>
<feature type="transmembrane region" description="Helical" evidence="2">
    <location>
        <begin position="89"/>
        <end position="117"/>
    </location>
</feature>
<proteinExistence type="predicted"/>
<evidence type="ECO:0000256" key="1">
    <source>
        <dbReference type="SAM" id="MobiDB-lite"/>
    </source>
</evidence>
<accession>A0AA91IBU7</accession>
<reference evidence="3 4" key="1">
    <citation type="submission" date="2016-03" db="EMBL/GenBank/DDBJ databases">
        <title>Genome sequence of Variovorax paradoxus KB5.</title>
        <authorList>
            <person name="Jeong H."/>
            <person name="Hong C.E."/>
            <person name="Jo S.H."/>
            <person name="Park J.M."/>
        </authorList>
    </citation>
    <scope>NUCLEOTIDE SEQUENCE [LARGE SCALE GENOMIC DNA]</scope>
    <source>
        <strain evidence="3 4">KB5</strain>
    </source>
</reference>
<feature type="region of interest" description="Disordered" evidence="1">
    <location>
        <begin position="25"/>
        <end position="73"/>
    </location>
</feature>
<dbReference type="EMBL" id="LVHG01000033">
    <property type="protein sequence ID" value="OAK65548.1"/>
    <property type="molecule type" value="Genomic_DNA"/>
</dbReference>
<keyword evidence="2" id="KW-0812">Transmembrane</keyword>
<keyword evidence="2" id="KW-1133">Transmembrane helix</keyword>
<evidence type="ECO:0000313" key="3">
    <source>
        <dbReference type="EMBL" id="OAK65548.1"/>
    </source>
</evidence>
<dbReference type="AlphaFoldDB" id="A0AA91IBU7"/>
<name>A0AA91IBU7_VARPD</name>
<sequence>MNPQWNTPPNGDFARYVERLSAQAALPRRAPKEGEPGLDVGMTQPPGQQGPVTAAMQRQQQQQELPNGEVPKAQPGAFDPKVLKVMGTVGALVFLVLWASGVPFGVLVLLLGVALWFGKKLKGVKFTPGVAKWQLLLEEANRKQREQQQKQGSN</sequence>
<dbReference type="Proteomes" id="UP000077852">
    <property type="component" value="Unassembled WGS sequence"/>
</dbReference>
<keyword evidence="2" id="KW-0472">Membrane</keyword>
<comment type="caution">
    <text evidence="3">The sequence shown here is derived from an EMBL/GenBank/DDBJ whole genome shotgun (WGS) entry which is preliminary data.</text>
</comment>